<evidence type="ECO:0000313" key="4">
    <source>
        <dbReference type="Proteomes" id="UP000256686"/>
    </source>
</evidence>
<evidence type="ECO:0000256" key="1">
    <source>
        <dbReference type="SAM" id="Phobius"/>
    </source>
</evidence>
<feature type="transmembrane region" description="Helical" evidence="1">
    <location>
        <begin position="44"/>
        <end position="64"/>
    </location>
</feature>
<organism evidence="3 4">
    <name type="scientific">Chryseobacterium pennae</name>
    <dbReference type="NCBI Taxonomy" id="2258962"/>
    <lineage>
        <taxon>Bacteria</taxon>
        <taxon>Pseudomonadati</taxon>
        <taxon>Bacteroidota</taxon>
        <taxon>Flavobacteriia</taxon>
        <taxon>Flavobacteriales</taxon>
        <taxon>Weeksellaceae</taxon>
        <taxon>Chryseobacterium group</taxon>
        <taxon>Chryseobacterium</taxon>
    </lineage>
</organism>
<sequence>MGLNGKYSVGILLTFMLLGIVMLYVFPVISMVTGVRSITGDTFFISRLAIWAVFLIILLYSHYIEKESFLVQKEKKYSVSFGIKAVICLYLFCVFGGAVINLLIQNFIHKEESSKILQFASIFKNNYFLIIFTCFTAGTVEELLMRGYIQPRIEKIYNSPYAGILVSAALFGILHSTYGTIGQVVIPFFIGIIFALFYKKYSNIKILIACHFMIDLISLMAMNFIDFKHLSVF</sequence>
<evidence type="ECO:0000313" key="3">
    <source>
        <dbReference type="EMBL" id="REC61542.1"/>
    </source>
</evidence>
<keyword evidence="1" id="KW-0812">Transmembrane</keyword>
<dbReference type="EMBL" id="QNVT01000014">
    <property type="protein sequence ID" value="REC61542.1"/>
    <property type="molecule type" value="Genomic_DNA"/>
</dbReference>
<feature type="domain" description="CAAX prenyl protease 2/Lysostaphin resistance protein A-like" evidence="2">
    <location>
        <begin position="126"/>
        <end position="217"/>
    </location>
</feature>
<feature type="transmembrane region" description="Helical" evidence="1">
    <location>
        <begin position="127"/>
        <end position="144"/>
    </location>
</feature>
<dbReference type="Proteomes" id="UP000256686">
    <property type="component" value="Unassembled WGS sequence"/>
</dbReference>
<comment type="caution">
    <text evidence="3">The sequence shown here is derived from an EMBL/GenBank/DDBJ whole genome shotgun (WGS) entry which is preliminary data.</text>
</comment>
<feature type="transmembrane region" description="Helical" evidence="1">
    <location>
        <begin position="85"/>
        <end position="107"/>
    </location>
</feature>
<keyword evidence="1" id="KW-0472">Membrane</keyword>
<proteinExistence type="predicted"/>
<dbReference type="InterPro" id="IPR003675">
    <property type="entry name" value="Rce1/LyrA-like_dom"/>
</dbReference>
<gene>
    <name evidence="3" type="ORF">DRF65_15250</name>
</gene>
<dbReference type="PANTHER" id="PTHR36435:SF1">
    <property type="entry name" value="CAAX AMINO TERMINAL PROTEASE FAMILY PROTEIN"/>
    <property type="match status" value="1"/>
</dbReference>
<dbReference type="GO" id="GO:0004175">
    <property type="term" value="F:endopeptidase activity"/>
    <property type="evidence" value="ECO:0007669"/>
    <property type="project" value="UniProtKB-ARBA"/>
</dbReference>
<protein>
    <recommendedName>
        <fullName evidence="2">CAAX prenyl protease 2/Lysostaphin resistance protein A-like domain-containing protein</fullName>
    </recommendedName>
</protein>
<feature type="transmembrane region" description="Helical" evidence="1">
    <location>
        <begin position="206"/>
        <end position="225"/>
    </location>
</feature>
<accession>A0A3D9C7S3</accession>
<dbReference type="GO" id="GO:0080120">
    <property type="term" value="P:CAAX-box protein maturation"/>
    <property type="evidence" value="ECO:0007669"/>
    <property type="project" value="UniProtKB-ARBA"/>
</dbReference>
<dbReference type="Pfam" id="PF02517">
    <property type="entry name" value="Rce1-like"/>
    <property type="match status" value="1"/>
</dbReference>
<dbReference type="PANTHER" id="PTHR36435">
    <property type="entry name" value="SLR1288 PROTEIN"/>
    <property type="match status" value="1"/>
</dbReference>
<keyword evidence="4" id="KW-1185">Reference proteome</keyword>
<dbReference type="InterPro" id="IPR052710">
    <property type="entry name" value="CAAX_protease"/>
</dbReference>
<reference evidence="4" key="1">
    <citation type="submission" date="2018-06" db="EMBL/GenBank/DDBJ databases">
        <authorList>
            <person name="Lum Nde A."/>
            <person name="Hugo C."/>
        </authorList>
    </citation>
    <scope>NUCLEOTIDE SEQUENCE [LARGE SCALE GENOMIC DNA]</scope>
    <source>
        <strain evidence="4">1_F178</strain>
    </source>
</reference>
<keyword evidence="1" id="KW-1133">Transmembrane helix</keyword>
<feature type="transmembrane region" description="Helical" evidence="1">
    <location>
        <begin position="156"/>
        <end position="174"/>
    </location>
</feature>
<evidence type="ECO:0000259" key="2">
    <source>
        <dbReference type="Pfam" id="PF02517"/>
    </source>
</evidence>
<dbReference type="AlphaFoldDB" id="A0A3D9C7S3"/>
<feature type="transmembrane region" description="Helical" evidence="1">
    <location>
        <begin position="180"/>
        <end position="199"/>
    </location>
</feature>
<feature type="transmembrane region" description="Helical" evidence="1">
    <location>
        <begin position="7"/>
        <end position="32"/>
    </location>
</feature>
<name>A0A3D9C7S3_9FLAO</name>